<keyword evidence="1" id="KW-0732">Signal</keyword>
<dbReference type="Proteomes" id="UP000244912">
    <property type="component" value="Unassembled WGS sequence"/>
</dbReference>
<keyword evidence="3" id="KW-1185">Reference proteome</keyword>
<dbReference type="OrthoDB" id="7841298at2"/>
<accession>A0A2R8BQ24</accession>
<evidence type="ECO:0000313" key="2">
    <source>
        <dbReference type="EMBL" id="SPJ22225.1"/>
    </source>
</evidence>
<feature type="signal peptide" evidence="1">
    <location>
        <begin position="1"/>
        <end position="20"/>
    </location>
</feature>
<reference evidence="3" key="1">
    <citation type="submission" date="2018-03" db="EMBL/GenBank/DDBJ databases">
        <authorList>
            <person name="Rodrigo-Torres L."/>
            <person name="Arahal R. D."/>
            <person name="Lucena T."/>
        </authorList>
    </citation>
    <scope>NUCLEOTIDE SEQUENCE [LARGE SCALE GENOMIC DNA]</scope>
    <source>
        <strain evidence="3">CECT 8504</strain>
    </source>
</reference>
<sequence>MPRFFTAMVAAVCFAAPAQAQQEDAADLIEVLRLLDIVEIMRAEGADAAEELAEDLFPGGGRLGWAAEVARIYDVTRMKAEVEESFQETIPVDAIPGLISFFTDQVGQDFVRLEIEAREALADPDVEAAAEDAAQDAPEDLQARIDRFIEVNDLVEQNVSGTLNSNYAFFRGLADGGGPLSNLTEDQIIADVYASEPEVRDSTITWLNAYLTLAYTPMTDDDLDSYIALSESEAGQDLNRAIFAAFDTLYNDLSYELGRSAAMFMQGQDL</sequence>
<protein>
    <submittedName>
        <fullName evidence="2">Uncharacterized protein</fullName>
    </submittedName>
</protein>
<dbReference type="EMBL" id="ONZF01000001">
    <property type="protein sequence ID" value="SPJ22225.1"/>
    <property type="molecule type" value="Genomic_DNA"/>
</dbReference>
<evidence type="ECO:0000313" key="3">
    <source>
        <dbReference type="Proteomes" id="UP000244912"/>
    </source>
</evidence>
<organism evidence="2 3">
    <name type="scientific">Palleronia abyssalis</name>
    <dbReference type="NCBI Taxonomy" id="1501240"/>
    <lineage>
        <taxon>Bacteria</taxon>
        <taxon>Pseudomonadati</taxon>
        <taxon>Pseudomonadota</taxon>
        <taxon>Alphaproteobacteria</taxon>
        <taxon>Rhodobacterales</taxon>
        <taxon>Roseobacteraceae</taxon>
        <taxon>Palleronia</taxon>
    </lineage>
</organism>
<name>A0A2R8BQ24_9RHOB</name>
<dbReference type="RefSeq" id="WP_108892143.1">
    <property type="nucleotide sequence ID" value="NZ_ONZF01000001.1"/>
</dbReference>
<evidence type="ECO:0000256" key="1">
    <source>
        <dbReference type="SAM" id="SignalP"/>
    </source>
</evidence>
<feature type="chain" id="PRO_5015348768" evidence="1">
    <location>
        <begin position="21"/>
        <end position="270"/>
    </location>
</feature>
<gene>
    <name evidence="2" type="ORF">PAA8504_00013</name>
</gene>
<dbReference type="AlphaFoldDB" id="A0A2R8BQ24"/>
<proteinExistence type="predicted"/>